<dbReference type="Proteomes" id="UP000237271">
    <property type="component" value="Unassembled WGS sequence"/>
</dbReference>
<dbReference type="OrthoDB" id="101553at2759"/>
<organism evidence="1 2">
    <name type="scientific">Phytophthora palmivora</name>
    <dbReference type="NCBI Taxonomy" id="4796"/>
    <lineage>
        <taxon>Eukaryota</taxon>
        <taxon>Sar</taxon>
        <taxon>Stramenopiles</taxon>
        <taxon>Oomycota</taxon>
        <taxon>Peronosporomycetes</taxon>
        <taxon>Peronosporales</taxon>
        <taxon>Peronosporaceae</taxon>
        <taxon>Phytophthora</taxon>
    </lineage>
</organism>
<gene>
    <name evidence="1" type="ORF">PHPALM_7217</name>
</gene>
<evidence type="ECO:0000313" key="2">
    <source>
        <dbReference type="Proteomes" id="UP000237271"/>
    </source>
</evidence>
<dbReference type="EMBL" id="NCKW01003709">
    <property type="protein sequence ID" value="POM75649.1"/>
    <property type="molecule type" value="Genomic_DNA"/>
</dbReference>
<sequence>MRKSNLRLVLFLLIFFFVLVLVYNFITFDFQRGSSFKRRVFPSVSLPVCLNVASLEFFRPHALQTLKTRCGVQNTRKSSKITSKLRLVHFVNVGLDAIPVWDDEQETEKEQFTYLQFAALQSIRRVLQPDTMMMHYLETPRGVWYTQCQRHLGLHQVLWPVSFDAMEKDKSRSLNRQERRRIVEVLVMLRALKKYGGVAFTDFNTFLLRRFGVDMEEDMVVGSQRGERKTFRLGLHMMQAPPEHPFIEFLEQKIVKMVEENDPKLYQMGLEEVVGHIVLEKYLEKQRNHVRSDLNATKSTSSIMDGVVVATSNLFEFDGLHELLTAKMGPSLDGKFRGVAGFHVDKYDFEKQSAETNDLREVTRMQKELTLADEWTELSTLLGAVMRLAVTANTTAELDPLFS</sequence>
<comment type="caution">
    <text evidence="1">The sequence shown here is derived from an EMBL/GenBank/DDBJ whole genome shotgun (WGS) entry which is preliminary data.</text>
</comment>
<reference evidence="1 2" key="1">
    <citation type="journal article" date="2017" name="Genome Biol. Evol.">
        <title>Phytophthora megakarya and P. palmivora, closely related causal agents of cacao black pod rot, underwent increases in genome sizes and gene numbers by different mechanisms.</title>
        <authorList>
            <person name="Ali S.S."/>
            <person name="Shao J."/>
            <person name="Lary D.J."/>
            <person name="Kronmiller B."/>
            <person name="Shen D."/>
            <person name="Strem M.D."/>
            <person name="Amoako-Attah I."/>
            <person name="Akrofi A.Y."/>
            <person name="Begoude B.A."/>
            <person name="Ten Hoopen G.M."/>
            <person name="Coulibaly K."/>
            <person name="Kebe B.I."/>
            <person name="Melnick R.L."/>
            <person name="Guiltinan M.J."/>
            <person name="Tyler B.M."/>
            <person name="Meinhardt L.W."/>
            <person name="Bailey B.A."/>
        </authorList>
    </citation>
    <scope>NUCLEOTIDE SEQUENCE [LARGE SCALE GENOMIC DNA]</scope>
    <source>
        <strain evidence="2">sbr112.9</strain>
    </source>
</reference>
<accession>A0A2P4YD73</accession>
<proteinExistence type="predicted"/>
<evidence type="ECO:0000313" key="1">
    <source>
        <dbReference type="EMBL" id="POM75649.1"/>
    </source>
</evidence>
<protein>
    <submittedName>
        <fullName evidence="1">Uncharacterized protein</fullName>
    </submittedName>
</protein>
<keyword evidence="2" id="KW-1185">Reference proteome</keyword>
<name>A0A2P4YD73_9STRA</name>
<dbReference type="AlphaFoldDB" id="A0A2P4YD73"/>